<dbReference type="CDD" id="cd09272">
    <property type="entry name" value="RNase_HI_RT_Ty1"/>
    <property type="match status" value="1"/>
</dbReference>
<dbReference type="Gene3D" id="3.30.420.10">
    <property type="entry name" value="Ribonuclease H-like superfamily/Ribonuclease H"/>
    <property type="match status" value="1"/>
</dbReference>
<dbReference type="Pfam" id="PF25597">
    <property type="entry name" value="SH3_retrovirus"/>
    <property type="match status" value="1"/>
</dbReference>
<sequence>MRVHTLVRGQNKGNVYEWSTSSTTSTTKPHAFLANKSTMKSWHCRLGHPSSQVLTKLVSTQSLPMSAPRIFSSHCDSFLSNKSHKLPFGASSISCTRPLEIIYTDVWGPAPIISYDHYRYYVIFVDYFTKYTWLYPLKHKSDVTSIFERFKTIVENYFATTIQTVYSDGGGEYQSLSHVLSHFGIQYLKSPPHTPQVVGIAERKHRHVVETGLALLHHVLMPLYFWTFAFQTTTYLINRLPTPILGHQSPFEKLFKKRPNYTKLRVFGCLCDPWLRLYAYHKLDPRSCPCVFIGYSLEHNVYHCFDLVSHKLFVSRHVAFVESEFPFHTLVLKTDRVQLFITILAHCFSLKDLGHLAYFLGVEAIHTSSGLFLSQYKYIRDLLEKHNMLGANAVSTPISSTMSLKLHDEAPPANPTKYRQVIGSMQYLSLTRPDISFAHSPLILHALADADWAGNSDDRTSTLAYVVFLGYNLISWSSKKQKTVARSSTEAECRVVATTATEINWVQNLLYEFQAQSPSTPTIYYDNVGATYVCVNPVFHSCMKHIAIDFHFVRDQVSKKLLHVSHIHTSDQLADSLTKPLPHLQFLNHRSKIGIQDGGSILRGHERKTH</sequence>
<dbReference type="InterPro" id="IPR025724">
    <property type="entry name" value="GAG-pre-integrase_dom"/>
</dbReference>
<name>A0A438IR59_VITVI</name>
<dbReference type="EMBL" id="QGNW01000089">
    <property type="protein sequence ID" value="RVW99203.1"/>
    <property type="molecule type" value="Genomic_DNA"/>
</dbReference>
<dbReference type="InterPro" id="IPR043502">
    <property type="entry name" value="DNA/RNA_pol_sf"/>
</dbReference>
<protein>
    <submittedName>
        <fullName evidence="4">Retrovirus-related Pol polyprotein from transposon RE1</fullName>
    </submittedName>
</protein>
<dbReference type="InterPro" id="IPR001584">
    <property type="entry name" value="Integrase_cat-core"/>
</dbReference>
<dbReference type="Proteomes" id="UP000288805">
    <property type="component" value="Unassembled WGS sequence"/>
</dbReference>
<evidence type="ECO:0000259" key="3">
    <source>
        <dbReference type="PROSITE" id="PS50994"/>
    </source>
</evidence>
<dbReference type="Pfam" id="PF07727">
    <property type="entry name" value="RVT_2"/>
    <property type="match status" value="1"/>
</dbReference>
<keyword evidence="2" id="KW-0378">Hydrolase</keyword>
<dbReference type="InterPro" id="IPR036397">
    <property type="entry name" value="RNaseH_sf"/>
</dbReference>
<dbReference type="Pfam" id="PF13976">
    <property type="entry name" value="gag_pre-integrs"/>
    <property type="match status" value="1"/>
</dbReference>
<dbReference type="GO" id="GO:0003676">
    <property type="term" value="F:nucleic acid binding"/>
    <property type="evidence" value="ECO:0007669"/>
    <property type="project" value="InterPro"/>
</dbReference>
<dbReference type="SUPFAM" id="SSF56672">
    <property type="entry name" value="DNA/RNA polymerases"/>
    <property type="match status" value="1"/>
</dbReference>
<keyword evidence="1" id="KW-0479">Metal-binding</keyword>
<dbReference type="PANTHER" id="PTHR42648:SF26">
    <property type="entry name" value="INTEGRASE CATALYTIC DOMAIN-CONTAINING PROTEIN"/>
    <property type="match status" value="1"/>
</dbReference>
<dbReference type="InterPro" id="IPR039537">
    <property type="entry name" value="Retrotran_Ty1/copia-like"/>
</dbReference>
<dbReference type="GO" id="GO:0015074">
    <property type="term" value="P:DNA integration"/>
    <property type="evidence" value="ECO:0007669"/>
    <property type="project" value="InterPro"/>
</dbReference>
<dbReference type="InterPro" id="IPR057670">
    <property type="entry name" value="SH3_retrovirus"/>
</dbReference>
<evidence type="ECO:0000313" key="5">
    <source>
        <dbReference type="Proteomes" id="UP000288805"/>
    </source>
</evidence>
<evidence type="ECO:0000256" key="2">
    <source>
        <dbReference type="ARBA" id="ARBA00022801"/>
    </source>
</evidence>
<evidence type="ECO:0000256" key="1">
    <source>
        <dbReference type="ARBA" id="ARBA00022723"/>
    </source>
</evidence>
<dbReference type="GO" id="GO:0016787">
    <property type="term" value="F:hydrolase activity"/>
    <property type="evidence" value="ECO:0007669"/>
    <property type="project" value="UniProtKB-KW"/>
</dbReference>
<accession>A0A438IR59</accession>
<proteinExistence type="predicted"/>
<dbReference type="InterPro" id="IPR012337">
    <property type="entry name" value="RNaseH-like_sf"/>
</dbReference>
<dbReference type="PANTHER" id="PTHR42648">
    <property type="entry name" value="TRANSPOSASE, PUTATIVE-RELATED"/>
    <property type="match status" value="1"/>
</dbReference>
<dbReference type="Pfam" id="PF00665">
    <property type="entry name" value="rve"/>
    <property type="match status" value="1"/>
</dbReference>
<feature type="domain" description="Integrase catalytic" evidence="3">
    <location>
        <begin position="94"/>
        <end position="258"/>
    </location>
</feature>
<dbReference type="GO" id="GO:0046872">
    <property type="term" value="F:metal ion binding"/>
    <property type="evidence" value="ECO:0007669"/>
    <property type="project" value="UniProtKB-KW"/>
</dbReference>
<organism evidence="4 5">
    <name type="scientific">Vitis vinifera</name>
    <name type="common">Grape</name>
    <dbReference type="NCBI Taxonomy" id="29760"/>
    <lineage>
        <taxon>Eukaryota</taxon>
        <taxon>Viridiplantae</taxon>
        <taxon>Streptophyta</taxon>
        <taxon>Embryophyta</taxon>
        <taxon>Tracheophyta</taxon>
        <taxon>Spermatophyta</taxon>
        <taxon>Magnoliopsida</taxon>
        <taxon>eudicotyledons</taxon>
        <taxon>Gunneridae</taxon>
        <taxon>Pentapetalae</taxon>
        <taxon>rosids</taxon>
        <taxon>Vitales</taxon>
        <taxon>Vitaceae</taxon>
        <taxon>Viteae</taxon>
        <taxon>Vitis</taxon>
    </lineage>
</organism>
<dbReference type="SUPFAM" id="SSF53098">
    <property type="entry name" value="Ribonuclease H-like"/>
    <property type="match status" value="1"/>
</dbReference>
<dbReference type="AlphaFoldDB" id="A0A438IR59"/>
<reference evidence="4 5" key="1">
    <citation type="journal article" date="2018" name="PLoS Genet.">
        <title>Population sequencing reveals clonal diversity and ancestral inbreeding in the grapevine cultivar Chardonnay.</title>
        <authorList>
            <person name="Roach M.J."/>
            <person name="Johnson D.L."/>
            <person name="Bohlmann J."/>
            <person name="van Vuuren H.J."/>
            <person name="Jones S.J."/>
            <person name="Pretorius I.S."/>
            <person name="Schmidt S.A."/>
            <person name="Borneman A.R."/>
        </authorList>
    </citation>
    <scope>NUCLEOTIDE SEQUENCE [LARGE SCALE GENOMIC DNA]</scope>
    <source>
        <strain evidence="5">cv. Chardonnay</strain>
        <tissue evidence="4">Leaf</tissue>
    </source>
</reference>
<gene>
    <name evidence="4" type="primary">RE1_1278</name>
    <name evidence="4" type="ORF">CK203_019041</name>
</gene>
<evidence type="ECO:0000313" key="4">
    <source>
        <dbReference type="EMBL" id="RVW99203.1"/>
    </source>
</evidence>
<comment type="caution">
    <text evidence="4">The sequence shown here is derived from an EMBL/GenBank/DDBJ whole genome shotgun (WGS) entry which is preliminary data.</text>
</comment>
<dbReference type="InterPro" id="IPR013103">
    <property type="entry name" value="RVT_2"/>
</dbReference>
<dbReference type="PROSITE" id="PS50994">
    <property type="entry name" value="INTEGRASE"/>
    <property type="match status" value="1"/>
</dbReference>